<evidence type="ECO:0000313" key="3">
    <source>
        <dbReference type="Proteomes" id="UP001596104"/>
    </source>
</evidence>
<organism evidence="2 3">
    <name type="scientific">Bosea vestrisii</name>
    <dbReference type="NCBI Taxonomy" id="151416"/>
    <lineage>
        <taxon>Bacteria</taxon>
        <taxon>Pseudomonadati</taxon>
        <taxon>Pseudomonadota</taxon>
        <taxon>Alphaproteobacteria</taxon>
        <taxon>Hyphomicrobiales</taxon>
        <taxon>Boseaceae</taxon>
        <taxon>Bosea</taxon>
    </lineage>
</organism>
<evidence type="ECO:0000313" key="2">
    <source>
        <dbReference type="EMBL" id="MFC5391603.1"/>
    </source>
</evidence>
<dbReference type="RefSeq" id="WP_377006404.1">
    <property type="nucleotide sequence ID" value="NZ_JBHSLV010000007.1"/>
</dbReference>
<sequence>MSPPAPKRPTLYTVLREYPWILLRFRCHYCERVGDERLADCVAQFGTKAPIGRLLRAFIAACPWDPHSGTRKPQKYGMKCGAYMPDIGRVGPPDLPPALLEWRLIEGGKADMLPAEPGEPTRRRRVGEDSDV</sequence>
<protein>
    <submittedName>
        <fullName evidence="2">Uncharacterized protein</fullName>
    </submittedName>
</protein>
<dbReference type="EMBL" id="JBHSLV010000007">
    <property type="protein sequence ID" value="MFC5391603.1"/>
    <property type="molecule type" value="Genomic_DNA"/>
</dbReference>
<reference evidence="3" key="1">
    <citation type="journal article" date="2019" name="Int. J. Syst. Evol. Microbiol.">
        <title>The Global Catalogue of Microorganisms (GCM) 10K type strain sequencing project: providing services to taxonomists for standard genome sequencing and annotation.</title>
        <authorList>
            <consortium name="The Broad Institute Genomics Platform"/>
            <consortium name="The Broad Institute Genome Sequencing Center for Infectious Disease"/>
            <person name="Wu L."/>
            <person name="Ma J."/>
        </authorList>
    </citation>
    <scope>NUCLEOTIDE SEQUENCE [LARGE SCALE GENOMIC DNA]</scope>
    <source>
        <strain evidence="3">CGMCC 1.16326</strain>
    </source>
</reference>
<name>A0ABW0H5J9_9HYPH</name>
<accession>A0ABW0H5J9</accession>
<evidence type="ECO:0000256" key="1">
    <source>
        <dbReference type="SAM" id="MobiDB-lite"/>
    </source>
</evidence>
<gene>
    <name evidence="2" type="ORF">ACFPPC_02990</name>
</gene>
<proteinExistence type="predicted"/>
<feature type="region of interest" description="Disordered" evidence="1">
    <location>
        <begin position="110"/>
        <end position="132"/>
    </location>
</feature>
<dbReference type="Proteomes" id="UP001596104">
    <property type="component" value="Unassembled WGS sequence"/>
</dbReference>
<comment type="caution">
    <text evidence="2">The sequence shown here is derived from an EMBL/GenBank/DDBJ whole genome shotgun (WGS) entry which is preliminary data.</text>
</comment>
<keyword evidence="3" id="KW-1185">Reference proteome</keyword>